<keyword evidence="8" id="KW-1185">Reference proteome</keyword>
<dbReference type="Proteomes" id="UP000050902">
    <property type="component" value="Unassembled WGS sequence"/>
</dbReference>
<dbReference type="Gene3D" id="3.40.50.300">
    <property type="entry name" value="P-loop containing nucleotide triphosphate hydrolases"/>
    <property type="match status" value="1"/>
</dbReference>
<comment type="catalytic activity">
    <reaction evidence="5">
        <text>3'-dephospho-CoA + ATP = ADP + CoA + H(+)</text>
        <dbReference type="Rhea" id="RHEA:18245"/>
        <dbReference type="ChEBI" id="CHEBI:15378"/>
        <dbReference type="ChEBI" id="CHEBI:30616"/>
        <dbReference type="ChEBI" id="CHEBI:57287"/>
        <dbReference type="ChEBI" id="CHEBI:57328"/>
        <dbReference type="ChEBI" id="CHEBI:456216"/>
        <dbReference type="EC" id="2.7.1.24"/>
    </reaction>
</comment>
<comment type="caution">
    <text evidence="7">The sequence shown here is derived from an EMBL/GenBank/DDBJ whole genome shotgun (WGS) entry which is preliminary data.</text>
</comment>
<comment type="similarity">
    <text evidence="1 5">Belongs to the CoaE family.</text>
</comment>
<gene>
    <name evidence="5" type="primary">coaE</name>
    <name evidence="7" type="ORF">ABB22_15650</name>
</gene>
<dbReference type="PANTHER" id="PTHR10695:SF46">
    <property type="entry name" value="BIFUNCTIONAL COENZYME A SYNTHASE-RELATED"/>
    <property type="match status" value="1"/>
</dbReference>
<protein>
    <recommendedName>
        <fullName evidence="5 6">Dephospho-CoA kinase</fullName>
        <ecNumber evidence="5 6">2.7.1.24</ecNumber>
    </recommendedName>
    <alternativeName>
        <fullName evidence="5">Dephosphocoenzyme A kinase</fullName>
    </alternativeName>
</protein>
<keyword evidence="2 5" id="KW-0547">Nucleotide-binding</keyword>
<dbReference type="InterPro" id="IPR027417">
    <property type="entry name" value="P-loop_NTPase"/>
</dbReference>
<evidence type="ECO:0000256" key="5">
    <source>
        <dbReference type="HAMAP-Rule" id="MF_00376"/>
    </source>
</evidence>
<dbReference type="EMBL" id="LDJG01000028">
    <property type="protein sequence ID" value="KRG54791.1"/>
    <property type="molecule type" value="Genomic_DNA"/>
</dbReference>
<comment type="function">
    <text evidence="5">Catalyzes the phosphorylation of the 3'-hydroxyl group of dephosphocoenzyme A to form coenzyme A.</text>
</comment>
<evidence type="ECO:0000256" key="6">
    <source>
        <dbReference type="NCBIfam" id="TIGR00152"/>
    </source>
</evidence>
<keyword evidence="5" id="KW-0963">Cytoplasm</keyword>
<dbReference type="GO" id="GO:0016301">
    <property type="term" value="F:kinase activity"/>
    <property type="evidence" value="ECO:0007669"/>
    <property type="project" value="UniProtKB-KW"/>
</dbReference>
<keyword evidence="5 7" id="KW-0418">Kinase</keyword>
<dbReference type="HAMAP" id="MF_00376">
    <property type="entry name" value="Dephospho_CoA_kinase"/>
    <property type="match status" value="1"/>
</dbReference>
<dbReference type="RefSeq" id="WP_057505329.1">
    <property type="nucleotide sequence ID" value="NZ_LDJG01000028.1"/>
</dbReference>
<evidence type="ECO:0000313" key="8">
    <source>
        <dbReference type="Proteomes" id="UP000050902"/>
    </source>
</evidence>
<organism evidence="7 8">
    <name type="scientific">Stenotrophomonas nitritireducens</name>
    <dbReference type="NCBI Taxonomy" id="83617"/>
    <lineage>
        <taxon>Bacteria</taxon>
        <taxon>Pseudomonadati</taxon>
        <taxon>Pseudomonadota</taxon>
        <taxon>Gammaproteobacteria</taxon>
        <taxon>Lysobacterales</taxon>
        <taxon>Lysobacteraceae</taxon>
        <taxon>Stenotrophomonas</taxon>
    </lineage>
</organism>
<keyword evidence="4 5" id="KW-0173">Coenzyme A biosynthesis</keyword>
<dbReference type="SUPFAM" id="SSF52540">
    <property type="entry name" value="P-loop containing nucleoside triphosphate hydrolases"/>
    <property type="match status" value="1"/>
</dbReference>
<reference evidence="7 8" key="1">
    <citation type="submission" date="2015-05" db="EMBL/GenBank/DDBJ databases">
        <title>Genome sequencing and analysis of members of genus Stenotrophomonas.</title>
        <authorList>
            <person name="Patil P.P."/>
            <person name="Midha S."/>
            <person name="Patil P.B."/>
        </authorList>
    </citation>
    <scope>NUCLEOTIDE SEQUENCE [LARGE SCALE GENOMIC DNA]</scope>
    <source>
        <strain evidence="7 8">DSM 12575</strain>
    </source>
</reference>
<dbReference type="EC" id="2.7.1.24" evidence="5 6"/>
<dbReference type="Pfam" id="PF01121">
    <property type="entry name" value="CoaE"/>
    <property type="match status" value="1"/>
</dbReference>
<comment type="subcellular location">
    <subcellularLocation>
        <location evidence="5">Cytoplasm</location>
    </subcellularLocation>
</comment>
<name>A0ABR5NGJ0_9GAMM</name>
<proteinExistence type="inferred from homology"/>
<evidence type="ECO:0000313" key="7">
    <source>
        <dbReference type="EMBL" id="KRG54791.1"/>
    </source>
</evidence>
<evidence type="ECO:0000256" key="3">
    <source>
        <dbReference type="ARBA" id="ARBA00022840"/>
    </source>
</evidence>
<keyword evidence="5" id="KW-0808">Transferase</keyword>
<dbReference type="InterPro" id="IPR001977">
    <property type="entry name" value="Depp_CoAkinase"/>
</dbReference>
<dbReference type="NCBIfam" id="TIGR00152">
    <property type="entry name" value="dephospho-CoA kinase"/>
    <property type="match status" value="1"/>
</dbReference>
<evidence type="ECO:0000256" key="1">
    <source>
        <dbReference type="ARBA" id="ARBA00009018"/>
    </source>
</evidence>
<dbReference type="PANTHER" id="PTHR10695">
    <property type="entry name" value="DEPHOSPHO-COA KINASE-RELATED"/>
    <property type="match status" value="1"/>
</dbReference>
<accession>A0ABR5NGJ0</accession>
<dbReference type="PROSITE" id="PS51219">
    <property type="entry name" value="DPCK"/>
    <property type="match status" value="1"/>
</dbReference>
<dbReference type="CDD" id="cd02022">
    <property type="entry name" value="DPCK"/>
    <property type="match status" value="1"/>
</dbReference>
<evidence type="ECO:0000256" key="2">
    <source>
        <dbReference type="ARBA" id="ARBA00022741"/>
    </source>
</evidence>
<evidence type="ECO:0000256" key="4">
    <source>
        <dbReference type="ARBA" id="ARBA00022993"/>
    </source>
</evidence>
<feature type="binding site" evidence="5">
    <location>
        <begin position="13"/>
        <end position="18"/>
    </location>
    <ligand>
        <name>ATP</name>
        <dbReference type="ChEBI" id="CHEBI:30616"/>
    </ligand>
</feature>
<sequence length="208" mass="22552">MSGFIVGLTGGIASGKSEVTRRFEALGIVVADADVAAREIVAPGSPALEQIGRRFGSAMLLADGTLDRARLRGHVFGNDEERQALEAITHPAIRARLRELCETADGPYAIAAIPLLAEAGGRATYHWLDRIVVVDAPESVRHARLRQRDDIDDALATRMIQAQAGRDQRLALADDVIVNDGHPSHLQPQVETLDRLYRQLAARDARAP</sequence>
<comment type="pathway">
    <text evidence="5">Cofactor biosynthesis; coenzyme A biosynthesis; CoA from (R)-pantothenate: step 5/5.</text>
</comment>
<keyword evidence="3 5" id="KW-0067">ATP-binding</keyword>